<accession>A0A246IT55</accession>
<evidence type="ECO:0000313" key="3">
    <source>
        <dbReference type="Proteomes" id="UP000197468"/>
    </source>
</evidence>
<organism evidence="2 3">
    <name type="scientific">Roseateles aquatilis</name>
    <dbReference type="NCBI Taxonomy" id="431061"/>
    <lineage>
        <taxon>Bacteria</taxon>
        <taxon>Pseudomonadati</taxon>
        <taxon>Pseudomonadota</taxon>
        <taxon>Betaproteobacteria</taxon>
        <taxon>Burkholderiales</taxon>
        <taxon>Sphaerotilaceae</taxon>
        <taxon>Roseateles</taxon>
    </lineage>
</organism>
<proteinExistence type="predicted"/>
<protein>
    <submittedName>
        <fullName evidence="2">Uncharacterized protein</fullName>
    </submittedName>
</protein>
<evidence type="ECO:0000256" key="1">
    <source>
        <dbReference type="SAM" id="MobiDB-lite"/>
    </source>
</evidence>
<name>A0A246IT55_9BURK</name>
<dbReference type="OrthoDB" id="8913197at2"/>
<reference evidence="2 3" key="1">
    <citation type="journal article" date="2008" name="Int. J. Syst. Evol. Microbiol.">
        <title>Description of Roseateles aquatilis sp. nov. and Roseateles terrae sp. nov., in the class Betaproteobacteria, and emended description of the genus Roseateles.</title>
        <authorList>
            <person name="Gomila M."/>
            <person name="Bowien B."/>
            <person name="Falsen E."/>
            <person name="Moore E.R."/>
            <person name="Lalucat J."/>
        </authorList>
    </citation>
    <scope>NUCLEOTIDE SEQUENCE [LARGE SCALE GENOMIC DNA]</scope>
    <source>
        <strain evidence="2 3">CCUG 48205</strain>
    </source>
</reference>
<evidence type="ECO:0000313" key="2">
    <source>
        <dbReference type="EMBL" id="OWQ83402.1"/>
    </source>
</evidence>
<dbReference type="AlphaFoldDB" id="A0A246IT55"/>
<feature type="compositionally biased region" description="Basic and acidic residues" evidence="1">
    <location>
        <begin position="1"/>
        <end position="11"/>
    </location>
</feature>
<dbReference type="RefSeq" id="WP_088388505.1">
    <property type="nucleotide sequence ID" value="NZ_NIOF01000021.1"/>
</dbReference>
<keyword evidence="3" id="KW-1185">Reference proteome</keyword>
<feature type="compositionally biased region" description="Low complexity" evidence="1">
    <location>
        <begin position="12"/>
        <end position="34"/>
    </location>
</feature>
<sequence length="216" mass="22485">MRPRSDVRRGDAPAVDGVGPAAVTGPADAVGRGAAAVPGASGARAARLATAVALAASVGLAALLAGCSEGYPGEDRPIVSPFDMNNTERVAELNVVAQESRGGDGSGRWSYTLHDDCRLEVRQRGKSSGPPAAAVTRLTRTMDAQVVFDAETRTYDVVLVDRRVEPPVHVGTLLKSGDWTHATQAGLLMDLIIRDCARASRALDRAPGPPTRPRSG</sequence>
<feature type="region of interest" description="Disordered" evidence="1">
    <location>
        <begin position="1"/>
        <end position="34"/>
    </location>
</feature>
<dbReference type="EMBL" id="NIOF01000021">
    <property type="protein sequence ID" value="OWQ83402.1"/>
    <property type="molecule type" value="Genomic_DNA"/>
</dbReference>
<gene>
    <name evidence="2" type="ORF">CDN99_26515</name>
</gene>
<comment type="caution">
    <text evidence="2">The sequence shown here is derived from an EMBL/GenBank/DDBJ whole genome shotgun (WGS) entry which is preliminary data.</text>
</comment>
<dbReference type="Proteomes" id="UP000197468">
    <property type="component" value="Unassembled WGS sequence"/>
</dbReference>